<evidence type="ECO:0000313" key="3">
    <source>
        <dbReference type="Proteomes" id="UP000283993"/>
    </source>
</evidence>
<dbReference type="InterPro" id="IPR045632">
    <property type="entry name" value="DUF6314"/>
</dbReference>
<dbReference type="Pfam" id="PF19834">
    <property type="entry name" value="DUF6314"/>
    <property type="match status" value="1"/>
</dbReference>
<dbReference type="Proteomes" id="UP000283993">
    <property type="component" value="Unassembled WGS sequence"/>
</dbReference>
<proteinExistence type="predicted"/>
<protein>
    <recommendedName>
        <fullName evidence="1">DUF6314 domain-containing protein</fullName>
    </recommendedName>
</protein>
<comment type="caution">
    <text evidence="2">The sequence shown here is derived from an EMBL/GenBank/DDBJ whole genome shotgun (WGS) entry which is preliminary data.</text>
</comment>
<keyword evidence="3" id="KW-1185">Reference proteome</keyword>
<gene>
    <name evidence="2" type="ORF">SAOR_12505</name>
</gene>
<name>A0A423PII4_9GAMM</name>
<evidence type="ECO:0000259" key="1">
    <source>
        <dbReference type="Pfam" id="PF19834"/>
    </source>
</evidence>
<reference evidence="2 3" key="1">
    <citation type="submission" date="2013-10" db="EMBL/GenBank/DDBJ databases">
        <title>Salinisphaera orenii MK-B5 Genome Sequencing.</title>
        <authorList>
            <person name="Lai Q."/>
            <person name="Li C."/>
            <person name="Shao Z."/>
        </authorList>
    </citation>
    <scope>NUCLEOTIDE SEQUENCE [LARGE SCALE GENOMIC DNA]</scope>
    <source>
        <strain evidence="2 3">MK-B5</strain>
    </source>
</reference>
<accession>A0A423PII4</accession>
<dbReference type="AlphaFoldDB" id="A0A423PII4"/>
<evidence type="ECO:0000313" key="2">
    <source>
        <dbReference type="EMBL" id="ROO25365.1"/>
    </source>
</evidence>
<sequence>MPGSAPSSENSAPIIETWRRLAGLKRLCFEATPGPGSGTGWRGHGEARIEAVSEADGIRLHEHGSFVPAGHDRAVAFRNVYHWQRSGDRLSLAHERFGRERPVPLFELAPAGDGALACCRAHHCGADRYRARLELVDNGFDLIWHIAGPSKDEHLRYRYRG</sequence>
<feature type="domain" description="DUF6314" evidence="1">
    <location>
        <begin position="42"/>
        <end position="160"/>
    </location>
</feature>
<organism evidence="2 3">
    <name type="scientific">Salinisphaera orenii MK-B5</name>
    <dbReference type="NCBI Taxonomy" id="856730"/>
    <lineage>
        <taxon>Bacteria</taxon>
        <taxon>Pseudomonadati</taxon>
        <taxon>Pseudomonadota</taxon>
        <taxon>Gammaproteobacteria</taxon>
        <taxon>Salinisphaerales</taxon>
        <taxon>Salinisphaeraceae</taxon>
        <taxon>Salinisphaera</taxon>
    </lineage>
</organism>
<dbReference type="EMBL" id="AYKH01000034">
    <property type="protein sequence ID" value="ROO25365.1"/>
    <property type="molecule type" value="Genomic_DNA"/>
</dbReference>
<dbReference type="RefSeq" id="WP_123631734.1">
    <property type="nucleotide sequence ID" value="NZ_AYKH01000034.1"/>
</dbReference>